<evidence type="ECO:0000256" key="15">
    <source>
        <dbReference type="ARBA" id="ARBA00079149"/>
    </source>
</evidence>
<dbReference type="SUPFAM" id="SSF53686">
    <property type="entry name" value="Tryptophan synthase beta subunit-like PLP-dependent enzymes"/>
    <property type="match status" value="1"/>
</dbReference>
<evidence type="ECO:0000256" key="2">
    <source>
        <dbReference type="ARBA" id="ARBA00004572"/>
    </source>
</evidence>
<evidence type="ECO:0000256" key="9">
    <source>
        <dbReference type="ARBA" id="ARBA00023128"/>
    </source>
</evidence>
<comment type="cofactor">
    <cofactor evidence="1">
        <name>pyridoxal 5'-phosphate</name>
        <dbReference type="ChEBI" id="CHEBI:597326"/>
    </cofactor>
</comment>
<keyword evidence="5" id="KW-0808">Transferase</keyword>
<name>A0A8H7B114_9PLEO</name>
<evidence type="ECO:0000313" key="18">
    <source>
        <dbReference type="EMBL" id="KAF7675032.1"/>
    </source>
</evidence>
<evidence type="ECO:0000256" key="16">
    <source>
        <dbReference type="SAM" id="MobiDB-lite"/>
    </source>
</evidence>
<evidence type="ECO:0000256" key="13">
    <source>
        <dbReference type="ARBA" id="ARBA00078263"/>
    </source>
</evidence>
<dbReference type="EMBL" id="JAAABM010000009">
    <property type="protein sequence ID" value="KAF7675032.1"/>
    <property type="molecule type" value="Genomic_DNA"/>
</dbReference>
<dbReference type="PANTHER" id="PTHR10314">
    <property type="entry name" value="CYSTATHIONINE BETA-SYNTHASE"/>
    <property type="match status" value="1"/>
</dbReference>
<dbReference type="GO" id="GO:0006535">
    <property type="term" value="P:cysteine biosynthetic process from serine"/>
    <property type="evidence" value="ECO:0007669"/>
    <property type="project" value="InterPro"/>
</dbReference>
<dbReference type="RefSeq" id="XP_038785314.1">
    <property type="nucleotide sequence ID" value="XM_038931842.1"/>
</dbReference>
<evidence type="ECO:0000256" key="10">
    <source>
        <dbReference type="ARBA" id="ARBA00023136"/>
    </source>
</evidence>
<proteinExistence type="inferred from homology"/>
<evidence type="ECO:0000256" key="12">
    <source>
        <dbReference type="ARBA" id="ARBA00072090"/>
    </source>
</evidence>
<keyword evidence="9" id="KW-0496">Mitochondrion</keyword>
<evidence type="ECO:0000256" key="14">
    <source>
        <dbReference type="ARBA" id="ARBA00078545"/>
    </source>
</evidence>
<feature type="domain" description="Tryptophan synthase beta chain-like PALP" evidence="17">
    <location>
        <begin position="81"/>
        <end position="399"/>
    </location>
</feature>
<gene>
    <name evidence="18" type="ORF">GT037_006795</name>
</gene>
<dbReference type="Pfam" id="PF00291">
    <property type="entry name" value="PALP"/>
    <property type="match status" value="1"/>
</dbReference>
<evidence type="ECO:0000313" key="19">
    <source>
        <dbReference type="Proteomes" id="UP000596902"/>
    </source>
</evidence>
<dbReference type="FunFam" id="3.40.50.1100:FF:000096">
    <property type="entry name" value="Related to cysteine synthase"/>
    <property type="match status" value="1"/>
</dbReference>
<dbReference type="EC" id="2.5.1.47" evidence="4"/>
<comment type="similarity">
    <text evidence="3">Belongs to the cysteine synthase/cystathionine beta-synthase family.</text>
</comment>
<protein>
    <recommendedName>
        <fullName evidence="12">Cysteine synthase 2</fullName>
        <ecNumber evidence="4">2.5.1.47</ecNumber>
    </recommendedName>
    <alternativeName>
        <fullName evidence="14">Cysteine synthase-like protein</fullName>
    </alternativeName>
    <alternativeName>
        <fullName evidence="13">O-acetylserine (thiol)-lyase 2</fullName>
    </alternativeName>
    <alternativeName>
        <fullName evidence="15">O-acetylserine sulfhydrylase 2</fullName>
    </alternativeName>
</protein>
<evidence type="ECO:0000256" key="1">
    <source>
        <dbReference type="ARBA" id="ARBA00001933"/>
    </source>
</evidence>
<evidence type="ECO:0000256" key="8">
    <source>
        <dbReference type="ARBA" id="ARBA00022989"/>
    </source>
</evidence>
<dbReference type="GO" id="GO:0004124">
    <property type="term" value="F:cysteine synthase activity"/>
    <property type="evidence" value="ECO:0007669"/>
    <property type="project" value="UniProtKB-EC"/>
</dbReference>
<comment type="subcellular location">
    <subcellularLocation>
        <location evidence="2">Mitochondrion outer membrane</location>
        <topology evidence="2">Single-pass membrane protein</topology>
    </subcellularLocation>
</comment>
<reference evidence="18" key="1">
    <citation type="submission" date="2020-01" db="EMBL/GenBank/DDBJ databases">
        <authorList>
            <person name="Feng Z.H.Z."/>
        </authorList>
    </citation>
    <scope>NUCLEOTIDE SEQUENCE</scope>
    <source>
        <strain evidence="18">CBS107.38</strain>
    </source>
</reference>
<evidence type="ECO:0000256" key="3">
    <source>
        <dbReference type="ARBA" id="ARBA00007103"/>
    </source>
</evidence>
<keyword evidence="10" id="KW-0472">Membrane</keyword>
<dbReference type="Gene3D" id="3.40.50.1100">
    <property type="match status" value="2"/>
</dbReference>
<evidence type="ECO:0000259" key="17">
    <source>
        <dbReference type="Pfam" id="PF00291"/>
    </source>
</evidence>
<comment type="caution">
    <text evidence="18">The sequence shown here is derived from an EMBL/GenBank/DDBJ whole genome shotgun (WGS) entry which is preliminary data.</text>
</comment>
<dbReference type="Proteomes" id="UP000596902">
    <property type="component" value="Unassembled WGS sequence"/>
</dbReference>
<comment type="catalytic activity">
    <reaction evidence="11">
        <text>O-acetyl-L-serine + hydrogen sulfide = L-cysteine + acetate</text>
        <dbReference type="Rhea" id="RHEA:14829"/>
        <dbReference type="ChEBI" id="CHEBI:29919"/>
        <dbReference type="ChEBI" id="CHEBI:30089"/>
        <dbReference type="ChEBI" id="CHEBI:35235"/>
        <dbReference type="ChEBI" id="CHEBI:58340"/>
        <dbReference type="EC" id="2.5.1.47"/>
    </reaction>
</comment>
<keyword evidence="6" id="KW-0812">Transmembrane</keyword>
<evidence type="ECO:0000256" key="7">
    <source>
        <dbReference type="ARBA" id="ARBA00022787"/>
    </source>
</evidence>
<dbReference type="InterPro" id="IPR001926">
    <property type="entry name" value="TrpB-like_PALP"/>
</dbReference>
<dbReference type="AlphaFoldDB" id="A0A8H7B114"/>
<evidence type="ECO:0000256" key="11">
    <source>
        <dbReference type="ARBA" id="ARBA00047931"/>
    </source>
</evidence>
<reference evidence="18" key="2">
    <citation type="submission" date="2020-08" db="EMBL/GenBank/DDBJ databases">
        <title>Draft Genome Sequence of Cumin Blight Pathogen Alternaria burnsii.</title>
        <authorList>
            <person name="Feng Z."/>
        </authorList>
    </citation>
    <scope>NUCLEOTIDE SEQUENCE</scope>
    <source>
        <strain evidence="18">CBS107.38</strain>
    </source>
</reference>
<dbReference type="InterPro" id="IPR050214">
    <property type="entry name" value="Cys_Synth/Cystath_Beta-Synth"/>
</dbReference>
<dbReference type="PROSITE" id="PS00901">
    <property type="entry name" value="CYS_SYNTHASE"/>
    <property type="match status" value="1"/>
</dbReference>
<sequence length="782" mass="86770">MSDRSRYYILGAFLLGIVLTTAYNKKRPIEEFDDESKDQLLARQQKWLSQLAKINDLETLKKTLLEFSGDEAADDVKEGIEGCIGNTPLIKIKSLSEFTGCDIFAKAEFLNGAGNSPKDRVALSIIEMAEEKGLLIPHSGDTIYEGTVGSTGISLAAICRARGYKAHIGSCMPNDMAIEKSDLLLKLGAEVERVRPAPIVDQKQFVNLARARAEEHTASPDKPGRGLFADQFETEANWRAHFTGTGPEIYEQTARHVDAFVSGAGTGGTISGVALFLKSKLPNLKVVLADPPGSGLYNRVKYGVMFDPKEREGTRRRHQVDTIVEGIGINRVTHNFDVGRELIDDAIRVNDDQAVSMARWLVENDGIFVGSSSAVNCVAATKLAKTLGPGHRIVTILCDSGARHLSKFWKNHERLANASQSQPTRHHFVKKDDQASPTSQTTAINTMECSTFKPHQSASILNQPRHFLPNSHMPSQRMSVTNGIDKANRTNLSILQRRAARKMRLSGRNPALVHKIFEMRLTIAPIVHVETGKPAPDFPSTMLHLFLLTEAQLDALASYYSQTHPTDLTHQYPQTMNWQQPFLDTSETLPENCKLADLERLKIKMRMFARFIDTSRVLSTTNPSKQTLIMKFNIGTLFAAIFAVLAFASHASAANAFRDTEENVYENTHPWPNVRSSQALAAKVSRSESKPVYPAHQLYGKCIEYCYETARYTVLREGNWSGEKCPVACQEEPNYLERSTEAWQTLFALEAQDCERAASNFVAVHPRGAVSLPNHLKNLGCA</sequence>
<accession>A0A8H7B114</accession>
<dbReference type="GO" id="GO:0005741">
    <property type="term" value="C:mitochondrial outer membrane"/>
    <property type="evidence" value="ECO:0007669"/>
    <property type="project" value="UniProtKB-SubCell"/>
</dbReference>
<dbReference type="InterPro" id="IPR036052">
    <property type="entry name" value="TrpB-like_PALP_sf"/>
</dbReference>
<dbReference type="InterPro" id="IPR001216">
    <property type="entry name" value="P-phosphate_BS"/>
</dbReference>
<keyword evidence="19" id="KW-1185">Reference proteome</keyword>
<evidence type="ECO:0000256" key="4">
    <source>
        <dbReference type="ARBA" id="ARBA00012681"/>
    </source>
</evidence>
<keyword evidence="8" id="KW-1133">Transmembrane helix</keyword>
<organism evidence="18 19">
    <name type="scientific">Alternaria burnsii</name>
    <dbReference type="NCBI Taxonomy" id="1187904"/>
    <lineage>
        <taxon>Eukaryota</taxon>
        <taxon>Fungi</taxon>
        <taxon>Dikarya</taxon>
        <taxon>Ascomycota</taxon>
        <taxon>Pezizomycotina</taxon>
        <taxon>Dothideomycetes</taxon>
        <taxon>Pleosporomycetidae</taxon>
        <taxon>Pleosporales</taxon>
        <taxon>Pleosporineae</taxon>
        <taxon>Pleosporaceae</taxon>
        <taxon>Alternaria</taxon>
        <taxon>Alternaria sect. Alternaria</taxon>
    </lineage>
</organism>
<dbReference type="GeneID" id="62205020"/>
<evidence type="ECO:0000256" key="5">
    <source>
        <dbReference type="ARBA" id="ARBA00022679"/>
    </source>
</evidence>
<evidence type="ECO:0000256" key="6">
    <source>
        <dbReference type="ARBA" id="ARBA00022692"/>
    </source>
</evidence>
<keyword evidence="7" id="KW-1000">Mitochondrion outer membrane</keyword>
<feature type="region of interest" description="Disordered" evidence="16">
    <location>
        <begin position="417"/>
        <end position="439"/>
    </location>
</feature>
<dbReference type="CDD" id="cd01561">
    <property type="entry name" value="CBS_like"/>
    <property type="match status" value="1"/>
</dbReference>